<dbReference type="Proteomes" id="UP000280066">
    <property type="component" value="Unassembled WGS sequence"/>
</dbReference>
<reference evidence="2 3" key="1">
    <citation type="submission" date="2018-12" db="EMBL/GenBank/DDBJ databases">
        <authorList>
            <person name="Feng G."/>
            <person name="Zhu H."/>
        </authorList>
    </citation>
    <scope>NUCLEOTIDE SEQUENCE [LARGE SCALE GENOMIC DNA]</scope>
    <source>
        <strain evidence="2 3">9PBR-2</strain>
    </source>
</reference>
<proteinExistence type="predicted"/>
<dbReference type="EMBL" id="RWIS01000003">
    <property type="protein sequence ID" value="RSK35165.1"/>
    <property type="molecule type" value="Genomic_DNA"/>
</dbReference>
<organism evidence="2 3">
    <name type="scientific">Hymenobacter metallilatus</name>
    <dbReference type="NCBI Taxonomy" id="2493666"/>
    <lineage>
        <taxon>Bacteria</taxon>
        <taxon>Pseudomonadati</taxon>
        <taxon>Bacteroidota</taxon>
        <taxon>Cytophagia</taxon>
        <taxon>Cytophagales</taxon>
        <taxon>Hymenobacteraceae</taxon>
        <taxon>Hymenobacter</taxon>
    </lineage>
</organism>
<evidence type="ECO:0000313" key="2">
    <source>
        <dbReference type="EMBL" id="RSK35165.1"/>
    </source>
</evidence>
<dbReference type="AlphaFoldDB" id="A0A3R9N071"/>
<protein>
    <submittedName>
        <fullName evidence="2">T9SS C-terminal target domain-containing protein</fullName>
    </submittedName>
</protein>
<evidence type="ECO:0000259" key="1">
    <source>
        <dbReference type="Pfam" id="PF18962"/>
    </source>
</evidence>
<gene>
    <name evidence="2" type="ORF">EI290_05530</name>
</gene>
<name>A0A3R9N071_9BACT</name>
<dbReference type="OrthoDB" id="885166at2"/>
<feature type="domain" description="Secretion system C-terminal sorting" evidence="1">
    <location>
        <begin position="287"/>
        <end position="348"/>
    </location>
</feature>
<dbReference type="NCBIfam" id="TIGR04183">
    <property type="entry name" value="Por_Secre_tail"/>
    <property type="match status" value="1"/>
</dbReference>
<comment type="caution">
    <text evidence="2">The sequence shown here is derived from an EMBL/GenBank/DDBJ whole genome shotgun (WGS) entry which is preliminary data.</text>
</comment>
<sequence>MRNGPRRCSASHRRYWLLPLTCTQVANCRSKCFSIRRSAYSSWERPTSAVSSGSKPCGCSPAIPTCGHIWPGCHGWHQVKSAASNSICPICGMRTAFLLILLSLLTACEEPAARFDEVVVARPLNLAQVLGPRGMLLAEDTIQFGLTYDAQTGLNTFSIEHDSSREEWLSAQAFRYRGLYYLVTARPNSGGSWVHAVRIRRGLVQGLNTGHAQMQDLSGAIEGGRFAQLVRFRSFSGDSVRVRFDKRQLHSFYAAMPDSFPAYRLRPAVDARAVPLAGAQPTAAPELYPNPATTETTLRFSGPAHRQIQVLDLQGRLVGAFSTAAASFTFSTTNLPSATYLVRVESVGGRPASCRLVVAR</sequence>
<dbReference type="Pfam" id="PF18962">
    <property type="entry name" value="Por_Secre_tail"/>
    <property type="match status" value="1"/>
</dbReference>
<dbReference type="InterPro" id="IPR026444">
    <property type="entry name" value="Secre_tail"/>
</dbReference>
<accession>A0A3R9N071</accession>
<keyword evidence="3" id="KW-1185">Reference proteome</keyword>
<evidence type="ECO:0000313" key="3">
    <source>
        <dbReference type="Proteomes" id="UP000280066"/>
    </source>
</evidence>